<dbReference type="PANTHER" id="PTHR43072">
    <property type="entry name" value="N-ACETYLTRANSFERASE"/>
    <property type="match status" value="1"/>
</dbReference>
<dbReference type="PROSITE" id="PS51186">
    <property type="entry name" value="GNAT"/>
    <property type="match status" value="1"/>
</dbReference>
<evidence type="ECO:0000313" key="4">
    <source>
        <dbReference type="EMBL" id="SKB41915.1"/>
    </source>
</evidence>
<dbReference type="AlphaFoldDB" id="A0A1T5B419"/>
<dbReference type="InterPro" id="IPR016181">
    <property type="entry name" value="Acyl_CoA_acyltransferase"/>
</dbReference>
<feature type="domain" description="N-acetyltransferase" evidence="3">
    <location>
        <begin position="1"/>
        <end position="153"/>
    </location>
</feature>
<dbReference type="InterPro" id="IPR000182">
    <property type="entry name" value="GNAT_dom"/>
</dbReference>
<protein>
    <submittedName>
        <fullName evidence="4">Phosphinothricin acetyltransferase</fullName>
    </submittedName>
</protein>
<dbReference type="GO" id="GO:0016747">
    <property type="term" value="F:acyltransferase activity, transferring groups other than amino-acyl groups"/>
    <property type="evidence" value="ECO:0007669"/>
    <property type="project" value="InterPro"/>
</dbReference>
<sequence length="158" mass="17335">MSATDWNSVADIYKEGIATGVATFETTVPAFESWDKAHMTYCRFVAESSNIILGWVALSPVSSRCVYGGVAEVSVYISKASRGKGIGKLLLKHLIDASEQEGIWTLQSGVFPTNHASIKIHEAVGFRMIGSRERVGKLNGLWIDNVLFERRSRLVGVD</sequence>
<evidence type="ECO:0000256" key="2">
    <source>
        <dbReference type="ARBA" id="ARBA00023315"/>
    </source>
</evidence>
<dbReference type="Gene3D" id="3.40.630.30">
    <property type="match status" value="1"/>
</dbReference>
<name>A0A1T5B419_9FLAO</name>
<evidence type="ECO:0000259" key="3">
    <source>
        <dbReference type="PROSITE" id="PS51186"/>
    </source>
</evidence>
<dbReference type="STRING" id="561365.SAMN05660866_01385"/>
<organism evidence="4 5">
    <name type="scientific">Maribacter arcticus</name>
    <dbReference type="NCBI Taxonomy" id="561365"/>
    <lineage>
        <taxon>Bacteria</taxon>
        <taxon>Pseudomonadati</taxon>
        <taxon>Bacteroidota</taxon>
        <taxon>Flavobacteriia</taxon>
        <taxon>Flavobacteriales</taxon>
        <taxon>Flavobacteriaceae</taxon>
        <taxon>Maribacter</taxon>
    </lineage>
</organism>
<evidence type="ECO:0000313" key="5">
    <source>
        <dbReference type="Proteomes" id="UP000190339"/>
    </source>
</evidence>
<dbReference type="Proteomes" id="UP000190339">
    <property type="component" value="Unassembled WGS sequence"/>
</dbReference>
<dbReference type="EMBL" id="FUYL01000003">
    <property type="protein sequence ID" value="SKB41915.1"/>
    <property type="molecule type" value="Genomic_DNA"/>
</dbReference>
<keyword evidence="1 4" id="KW-0808">Transferase</keyword>
<dbReference type="CDD" id="cd04301">
    <property type="entry name" value="NAT_SF"/>
    <property type="match status" value="1"/>
</dbReference>
<dbReference type="PANTHER" id="PTHR43072:SF23">
    <property type="entry name" value="UPF0039 PROTEIN C11D3.02C"/>
    <property type="match status" value="1"/>
</dbReference>
<keyword evidence="2" id="KW-0012">Acyltransferase</keyword>
<proteinExistence type="predicted"/>
<evidence type="ECO:0000256" key="1">
    <source>
        <dbReference type="ARBA" id="ARBA00022679"/>
    </source>
</evidence>
<dbReference type="Pfam" id="PF00583">
    <property type="entry name" value="Acetyltransf_1"/>
    <property type="match status" value="1"/>
</dbReference>
<reference evidence="5" key="1">
    <citation type="submission" date="2017-02" db="EMBL/GenBank/DDBJ databases">
        <authorList>
            <person name="Varghese N."/>
            <person name="Submissions S."/>
        </authorList>
    </citation>
    <scope>NUCLEOTIDE SEQUENCE [LARGE SCALE GENOMIC DNA]</scope>
    <source>
        <strain evidence="5">DSM 23546</strain>
    </source>
</reference>
<accession>A0A1T5B419</accession>
<gene>
    <name evidence="4" type="ORF">SAMN05660866_01385</name>
</gene>
<keyword evidence="5" id="KW-1185">Reference proteome</keyword>
<dbReference type="SUPFAM" id="SSF55729">
    <property type="entry name" value="Acyl-CoA N-acyltransferases (Nat)"/>
    <property type="match status" value="1"/>
</dbReference>